<proteinExistence type="predicted"/>
<feature type="transmembrane region" description="Helical" evidence="1">
    <location>
        <begin position="205"/>
        <end position="225"/>
    </location>
</feature>
<dbReference type="PANTHER" id="PTHR34821">
    <property type="entry name" value="INNER MEMBRANE PROTEIN YDCZ"/>
    <property type="match status" value="1"/>
</dbReference>
<gene>
    <name evidence="2" type="ORF">HNR50_000868</name>
</gene>
<feature type="transmembrane region" description="Helical" evidence="1">
    <location>
        <begin position="123"/>
        <end position="140"/>
    </location>
</feature>
<dbReference type="AlphaFoldDB" id="A0A841R5V5"/>
<keyword evidence="1" id="KW-0472">Membrane</keyword>
<feature type="transmembrane region" description="Helical" evidence="1">
    <location>
        <begin position="62"/>
        <end position="80"/>
    </location>
</feature>
<organism evidence="2 3">
    <name type="scientific">Spirochaeta isovalerica</name>
    <dbReference type="NCBI Taxonomy" id="150"/>
    <lineage>
        <taxon>Bacteria</taxon>
        <taxon>Pseudomonadati</taxon>
        <taxon>Spirochaetota</taxon>
        <taxon>Spirochaetia</taxon>
        <taxon>Spirochaetales</taxon>
        <taxon>Spirochaetaceae</taxon>
        <taxon>Spirochaeta</taxon>
    </lineage>
</organism>
<dbReference type="Proteomes" id="UP000587760">
    <property type="component" value="Unassembled WGS sequence"/>
</dbReference>
<feature type="transmembrane region" description="Helical" evidence="1">
    <location>
        <begin position="146"/>
        <end position="169"/>
    </location>
</feature>
<dbReference type="RefSeq" id="WP_184744228.1">
    <property type="nucleotide sequence ID" value="NZ_JACHGJ010000001.1"/>
</dbReference>
<feature type="transmembrane region" description="Helical" evidence="1">
    <location>
        <begin position="181"/>
        <end position="199"/>
    </location>
</feature>
<protein>
    <submittedName>
        <fullName evidence="2">Transporter family-2 protein</fullName>
    </submittedName>
</protein>
<reference evidence="2 3" key="1">
    <citation type="submission" date="2020-08" db="EMBL/GenBank/DDBJ databases">
        <title>Genomic Encyclopedia of Type Strains, Phase IV (KMG-IV): sequencing the most valuable type-strain genomes for metagenomic binning, comparative biology and taxonomic classification.</title>
        <authorList>
            <person name="Goeker M."/>
        </authorList>
    </citation>
    <scope>NUCLEOTIDE SEQUENCE [LARGE SCALE GENOMIC DNA]</scope>
    <source>
        <strain evidence="2 3">DSM 2461</strain>
    </source>
</reference>
<keyword evidence="1" id="KW-1133">Transmembrane helix</keyword>
<evidence type="ECO:0000313" key="2">
    <source>
        <dbReference type="EMBL" id="MBB6479235.1"/>
    </source>
</evidence>
<feature type="transmembrane region" description="Helical" evidence="1">
    <location>
        <begin position="265"/>
        <end position="284"/>
    </location>
</feature>
<evidence type="ECO:0000256" key="1">
    <source>
        <dbReference type="SAM" id="Phobius"/>
    </source>
</evidence>
<feature type="transmembrane region" description="Helical" evidence="1">
    <location>
        <begin position="237"/>
        <end position="259"/>
    </location>
</feature>
<dbReference type="InterPro" id="IPR006750">
    <property type="entry name" value="YdcZ"/>
</dbReference>
<keyword evidence="3" id="KW-1185">Reference proteome</keyword>
<dbReference type="GO" id="GO:0005886">
    <property type="term" value="C:plasma membrane"/>
    <property type="evidence" value="ECO:0007669"/>
    <property type="project" value="TreeGrafter"/>
</dbReference>
<sequence length="295" mass="31514">MYKAAASLVGVFIAFMVISNGILSSHIGNLLSLPVIHLSGLLMVSIILLISGEKKSREKVPFYLNTGGLFGVLLVLFNNYCFDQLGASLTLSLGIIGQTIASMIADSTGFLGMEKYPFKKRKLTGLFFLLAGAVVMTDSWKGDVIPVIMALTAGTFVILSMIINSRLSLLIGTFRGVRRNYLAGLAGSLLVLIILRPSPEPLLNAFNMVHPIFIFGGGFLGVLIVAGSNRILPEIPVIYASILLFAGQAVTGILSDLIVAGTLPLNRLFGVILVLGGLFINMILEKRSSPSVQMV</sequence>
<accession>A0A841R5V5</accession>
<keyword evidence="1" id="KW-0812">Transmembrane</keyword>
<dbReference type="Pfam" id="PF04657">
    <property type="entry name" value="DMT_YdcZ"/>
    <property type="match status" value="2"/>
</dbReference>
<feature type="transmembrane region" description="Helical" evidence="1">
    <location>
        <begin position="34"/>
        <end position="50"/>
    </location>
</feature>
<comment type="caution">
    <text evidence="2">The sequence shown here is derived from an EMBL/GenBank/DDBJ whole genome shotgun (WGS) entry which is preliminary data.</text>
</comment>
<dbReference type="PANTHER" id="PTHR34821:SF2">
    <property type="entry name" value="INNER MEMBRANE PROTEIN YDCZ"/>
    <property type="match status" value="1"/>
</dbReference>
<name>A0A841R5V5_9SPIO</name>
<dbReference type="EMBL" id="JACHGJ010000001">
    <property type="protein sequence ID" value="MBB6479235.1"/>
    <property type="molecule type" value="Genomic_DNA"/>
</dbReference>
<evidence type="ECO:0000313" key="3">
    <source>
        <dbReference type="Proteomes" id="UP000587760"/>
    </source>
</evidence>